<evidence type="ECO:0000313" key="6">
    <source>
        <dbReference type="Proteomes" id="UP000254465"/>
    </source>
</evidence>
<keyword evidence="1" id="KW-1133">Transmembrane helix</keyword>
<reference evidence="3 5" key="2">
    <citation type="submission" date="2018-06" db="EMBL/GenBank/DDBJ databases">
        <authorList>
            <person name="Teymurazov M."/>
            <person name="Kislichkina A."/>
            <person name="Abaymova A."/>
            <person name="Mukhina T."/>
            <person name="Mayskaya N."/>
            <person name="Svetoch E."/>
            <person name="Bogun A."/>
        </authorList>
    </citation>
    <scope>NUCLEOTIDE SEQUENCE [LARGE SCALE GENOMIC DNA]</scope>
    <source>
        <strain evidence="3 5">SCPM-O-B-8406</strain>
    </source>
</reference>
<keyword evidence="1" id="KW-0472">Membrane</keyword>
<evidence type="ECO:0000313" key="5">
    <source>
        <dbReference type="Proteomes" id="UP000247594"/>
    </source>
</evidence>
<evidence type="ECO:0000256" key="1">
    <source>
        <dbReference type="SAM" id="Phobius"/>
    </source>
</evidence>
<accession>A0A2S5AWY1</accession>
<feature type="transmembrane region" description="Helical" evidence="1">
    <location>
        <begin position="64"/>
        <end position="89"/>
    </location>
</feature>
<evidence type="ECO:0000313" key="2">
    <source>
        <dbReference type="EMBL" id="MEE6041721.1"/>
    </source>
</evidence>
<feature type="transmembrane region" description="Helical" evidence="1">
    <location>
        <begin position="145"/>
        <end position="168"/>
    </location>
</feature>
<gene>
    <name evidence="3" type="ORF">DM482_08060</name>
    <name evidence="2" type="ORF">M5S13_07460</name>
    <name evidence="4" type="ORF">NCTC11296_01765</name>
</gene>
<dbReference type="EMBL" id="JAMDKF010000014">
    <property type="protein sequence ID" value="MEE6041721.1"/>
    <property type="molecule type" value="Genomic_DNA"/>
</dbReference>
<dbReference type="Proteomes" id="UP000254465">
    <property type="component" value="Unassembled WGS sequence"/>
</dbReference>
<feature type="transmembrane region" description="Helical" evidence="1">
    <location>
        <begin position="12"/>
        <end position="30"/>
    </location>
</feature>
<dbReference type="Proteomes" id="UP000247594">
    <property type="component" value="Unassembled WGS sequence"/>
</dbReference>
<name>A0A2S5AWY1_AVIPA</name>
<protein>
    <submittedName>
        <fullName evidence="4">Uncharacterized protein</fullName>
    </submittedName>
</protein>
<feature type="transmembrane region" description="Helical" evidence="1">
    <location>
        <begin position="101"/>
        <end position="125"/>
    </location>
</feature>
<reference evidence="4 6" key="1">
    <citation type="submission" date="2018-06" db="EMBL/GenBank/DDBJ databases">
        <authorList>
            <consortium name="Pathogen Informatics"/>
            <person name="Doyle S."/>
        </authorList>
    </citation>
    <scope>NUCLEOTIDE SEQUENCE [LARGE SCALE GENOMIC DNA]</scope>
    <source>
        <strain evidence="4 6">NCTC11296</strain>
    </source>
</reference>
<reference evidence="2" key="4">
    <citation type="submission" date="2022-05" db="EMBL/GenBank/DDBJ databases">
        <authorList>
            <person name="Chen Y."/>
            <person name="Zhu J."/>
            <person name="Zhu K."/>
        </authorList>
    </citation>
    <scope>NUCLEOTIDE SEQUENCE</scope>
    <source>
        <strain evidence="2">AV25</strain>
    </source>
</reference>
<organism evidence="4 6">
    <name type="scientific">Avibacterium paragallinarum</name>
    <name type="common">Haemophilus gallinarum</name>
    <dbReference type="NCBI Taxonomy" id="728"/>
    <lineage>
        <taxon>Bacteria</taxon>
        <taxon>Pseudomonadati</taxon>
        <taxon>Pseudomonadota</taxon>
        <taxon>Gammaproteobacteria</taxon>
        <taxon>Pasteurellales</taxon>
        <taxon>Pasteurellaceae</taxon>
        <taxon>Avibacterium</taxon>
    </lineage>
</organism>
<dbReference type="RefSeq" id="WP_017805828.1">
    <property type="nucleotide sequence ID" value="NZ_CP081939.1"/>
</dbReference>
<proteinExistence type="predicted"/>
<dbReference type="EMBL" id="QJPJ01000012">
    <property type="protein sequence ID" value="PXZ38634.1"/>
    <property type="molecule type" value="Genomic_DNA"/>
</dbReference>
<dbReference type="EMBL" id="UGHK01000002">
    <property type="protein sequence ID" value="STO71851.1"/>
    <property type="molecule type" value="Genomic_DNA"/>
</dbReference>
<keyword evidence="1" id="KW-0812">Transmembrane</keyword>
<evidence type="ECO:0000313" key="7">
    <source>
        <dbReference type="Proteomes" id="UP001347884"/>
    </source>
</evidence>
<evidence type="ECO:0000313" key="4">
    <source>
        <dbReference type="EMBL" id="STO71851.1"/>
    </source>
</evidence>
<evidence type="ECO:0000313" key="3">
    <source>
        <dbReference type="EMBL" id="PXZ38634.1"/>
    </source>
</evidence>
<keyword evidence="7" id="KW-1185">Reference proteome</keyword>
<dbReference type="Proteomes" id="UP001347884">
    <property type="component" value="Unassembled WGS sequence"/>
</dbReference>
<reference evidence="2 7" key="3">
    <citation type="journal article" date="2022" name="Front. Microbiol.">
        <title>Commensal bacteria contribute to the growth of multidrug-resistant Avibacterium paragallinarum in chickens.</title>
        <authorList>
            <person name="Zhu J."/>
            <person name="Chen Y."/>
            <person name="Wu Y."/>
            <person name="Wang Y."/>
            <person name="Zhu K."/>
        </authorList>
    </citation>
    <scope>NUCLEOTIDE SEQUENCE [LARGE SCALE GENOMIC DNA]</scope>
    <source>
        <strain evidence="2 7">AV25</strain>
    </source>
</reference>
<dbReference type="AlphaFoldDB" id="A0A2S5AWY1"/>
<sequence length="178" mass="20917">MEHPFYKKIGYLFIFLVLLGWCLVLFYNAIPLEFKSYIIEKNKFLLINAEERIHFLSEDPTKSIFIFICSFYLGLFFTFSYISGIIFLGDWHILNIDKLPIYKAIPFLIFVYLCLSGFWVFGLFFPGVVPRMDRLLWTGGVVSNMAIVFLMVSQGIYNTIIFNFFYLIGRVVKGESLW</sequence>